<sequence>TRILFYDGVLHVGCFHYVTYSHGARQAHGGEACFQCVLLFSEALWLSFECDSSEARGHSVGRSLGDVHMRASVPIWPWGDRVVFLGEFARLCTPPLSVVEWSFPLIKREDGSGSHEKRKPQHPLEVGSLPWQKISESRSLPASAP</sequence>
<evidence type="ECO:0000256" key="1">
    <source>
        <dbReference type="SAM" id="MobiDB-lite"/>
    </source>
</evidence>
<dbReference type="Ensembl" id="ENSOCUT00000037154.1">
    <property type="protein sequence ID" value="ENSOCUP00000036051.1"/>
    <property type="gene ID" value="ENSOCUG00000030671.1"/>
</dbReference>
<reference evidence="2" key="2">
    <citation type="submission" date="2025-08" db="UniProtKB">
        <authorList>
            <consortium name="Ensembl"/>
        </authorList>
    </citation>
    <scope>IDENTIFICATION</scope>
    <source>
        <strain evidence="2">Thorbecke</strain>
    </source>
</reference>
<dbReference type="Bgee" id="ENSOCUG00000030671">
    <property type="expression patterns" value="Expressed in adult mammalian kidney and 6 other cell types or tissues"/>
</dbReference>
<reference evidence="2" key="3">
    <citation type="submission" date="2025-09" db="UniProtKB">
        <authorList>
            <consortium name="Ensembl"/>
        </authorList>
    </citation>
    <scope>IDENTIFICATION</scope>
    <source>
        <strain evidence="2">Thorbecke</strain>
    </source>
</reference>
<dbReference type="GeneTree" id="ENSGT00910000147747"/>
<dbReference type="Proteomes" id="UP000001811">
    <property type="component" value="Chromosome 14"/>
</dbReference>
<dbReference type="InParanoid" id="A0A5F9CQW5"/>
<dbReference type="EMBL" id="AAGW02013729">
    <property type="status" value="NOT_ANNOTATED_CDS"/>
    <property type="molecule type" value="Genomic_DNA"/>
</dbReference>
<name>A0A5F9CQW5_RABIT</name>
<evidence type="ECO:0000313" key="2">
    <source>
        <dbReference type="Ensembl" id="ENSOCUP00000036051.1"/>
    </source>
</evidence>
<reference evidence="2 3" key="1">
    <citation type="journal article" date="2011" name="Nature">
        <title>A high-resolution map of human evolutionary constraint using 29 mammals.</title>
        <authorList>
            <person name="Lindblad-Toh K."/>
            <person name="Garber M."/>
            <person name="Zuk O."/>
            <person name="Lin M.F."/>
            <person name="Parker B.J."/>
            <person name="Washietl S."/>
            <person name="Kheradpour P."/>
            <person name="Ernst J."/>
            <person name="Jordan G."/>
            <person name="Mauceli E."/>
            <person name="Ward L.D."/>
            <person name="Lowe C.B."/>
            <person name="Holloway A.K."/>
            <person name="Clamp M."/>
            <person name="Gnerre S."/>
            <person name="Alfoldi J."/>
            <person name="Beal K."/>
            <person name="Chang J."/>
            <person name="Clawson H."/>
            <person name="Cuff J."/>
            <person name="Di Palma F."/>
            <person name="Fitzgerald S."/>
            <person name="Flicek P."/>
            <person name="Guttman M."/>
            <person name="Hubisz M.J."/>
            <person name="Jaffe D.B."/>
            <person name="Jungreis I."/>
            <person name="Kent W.J."/>
            <person name="Kostka D."/>
            <person name="Lara M."/>
            <person name="Martins A.L."/>
            <person name="Massingham T."/>
            <person name="Moltke I."/>
            <person name="Raney B.J."/>
            <person name="Rasmussen M.D."/>
            <person name="Robinson J."/>
            <person name="Stark A."/>
            <person name="Vilella A.J."/>
            <person name="Wen J."/>
            <person name="Xie X."/>
            <person name="Zody M.C."/>
            <person name="Baldwin J."/>
            <person name="Bloom T."/>
            <person name="Chin C.W."/>
            <person name="Heiman D."/>
            <person name="Nicol R."/>
            <person name="Nusbaum C."/>
            <person name="Young S."/>
            <person name="Wilkinson J."/>
            <person name="Worley K.C."/>
            <person name="Kovar C.L."/>
            <person name="Muzny D.M."/>
            <person name="Gibbs R.A."/>
            <person name="Cree A."/>
            <person name="Dihn H.H."/>
            <person name="Fowler G."/>
            <person name="Jhangiani S."/>
            <person name="Joshi V."/>
            <person name="Lee S."/>
            <person name="Lewis L.R."/>
            <person name="Nazareth L.V."/>
            <person name="Okwuonu G."/>
            <person name="Santibanez J."/>
            <person name="Warren W.C."/>
            <person name="Mardis E.R."/>
            <person name="Weinstock G.M."/>
            <person name="Wilson R.K."/>
            <person name="Delehaunty K."/>
            <person name="Dooling D."/>
            <person name="Fronik C."/>
            <person name="Fulton L."/>
            <person name="Fulton B."/>
            <person name="Graves T."/>
            <person name="Minx P."/>
            <person name="Sodergren E."/>
            <person name="Birney E."/>
            <person name="Margulies E.H."/>
            <person name="Herrero J."/>
            <person name="Green E.D."/>
            <person name="Haussler D."/>
            <person name="Siepel A."/>
            <person name="Goldman N."/>
            <person name="Pollard K.S."/>
            <person name="Pedersen J.S."/>
            <person name="Lander E.S."/>
            <person name="Kellis M."/>
        </authorList>
    </citation>
    <scope>NUCLEOTIDE SEQUENCE [LARGE SCALE GENOMIC DNA]</scope>
    <source>
        <strain evidence="2 3">Thorbecke inbred</strain>
    </source>
</reference>
<protein>
    <submittedName>
        <fullName evidence="2">Uncharacterized protein</fullName>
    </submittedName>
</protein>
<keyword evidence="3" id="KW-1185">Reference proteome</keyword>
<organism evidence="2 3">
    <name type="scientific">Oryctolagus cuniculus</name>
    <name type="common">Rabbit</name>
    <dbReference type="NCBI Taxonomy" id="9986"/>
    <lineage>
        <taxon>Eukaryota</taxon>
        <taxon>Metazoa</taxon>
        <taxon>Chordata</taxon>
        <taxon>Craniata</taxon>
        <taxon>Vertebrata</taxon>
        <taxon>Euteleostomi</taxon>
        <taxon>Mammalia</taxon>
        <taxon>Eutheria</taxon>
        <taxon>Euarchontoglires</taxon>
        <taxon>Glires</taxon>
        <taxon>Lagomorpha</taxon>
        <taxon>Leporidae</taxon>
        <taxon>Oryctolagus</taxon>
    </lineage>
</organism>
<feature type="region of interest" description="Disordered" evidence="1">
    <location>
        <begin position="109"/>
        <end position="145"/>
    </location>
</feature>
<evidence type="ECO:0000313" key="3">
    <source>
        <dbReference type="Proteomes" id="UP000001811"/>
    </source>
</evidence>
<proteinExistence type="predicted"/>
<dbReference type="AlphaFoldDB" id="A0A5F9CQW5"/>
<accession>A0A5F9CQW5</accession>